<proteinExistence type="predicted"/>
<evidence type="ECO:0000313" key="2">
    <source>
        <dbReference type="Proteomes" id="UP000269945"/>
    </source>
</evidence>
<keyword evidence="2" id="KW-1185">Reference proteome</keyword>
<organism evidence="1 2">
    <name type="scientific">Gulo gulo</name>
    <name type="common">Wolverine</name>
    <name type="synonym">Gluton</name>
    <dbReference type="NCBI Taxonomy" id="48420"/>
    <lineage>
        <taxon>Eukaryota</taxon>
        <taxon>Metazoa</taxon>
        <taxon>Chordata</taxon>
        <taxon>Craniata</taxon>
        <taxon>Vertebrata</taxon>
        <taxon>Euteleostomi</taxon>
        <taxon>Mammalia</taxon>
        <taxon>Eutheria</taxon>
        <taxon>Laurasiatheria</taxon>
        <taxon>Carnivora</taxon>
        <taxon>Caniformia</taxon>
        <taxon>Musteloidea</taxon>
        <taxon>Mustelidae</taxon>
        <taxon>Guloninae</taxon>
        <taxon>Gulo</taxon>
    </lineage>
</organism>
<dbReference type="EMBL" id="CYRY02041908">
    <property type="protein sequence ID" value="VCX31626.1"/>
    <property type="molecule type" value="Genomic_DNA"/>
</dbReference>
<sequence length="34" mass="4024">RSHRPVEYRPFAYEDQVTSLLCTSLQSNTPFHED</sequence>
<dbReference type="AlphaFoldDB" id="A0A9X9Q698"/>
<comment type="caution">
    <text evidence="1">The sequence shown here is derived from an EMBL/GenBank/DDBJ whole genome shotgun (WGS) entry which is preliminary data.</text>
</comment>
<gene>
    <name evidence="1" type="ORF">BN2614_LOCUS1</name>
</gene>
<dbReference type="Proteomes" id="UP000269945">
    <property type="component" value="Unassembled WGS sequence"/>
</dbReference>
<evidence type="ECO:0000313" key="1">
    <source>
        <dbReference type="EMBL" id="VCX31626.1"/>
    </source>
</evidence>
<reference evidence="1 2" key="1">
    <citation type="submission" date="2018-10" db="EMBL/GenBank/DDBJ databases">
        <authorList>
            <person name="Ekblom R."/>
            <person name="Jareborg N."/>
        </authorList>
    </citation>
    <scope>NUCLEOTIDE SEQUENCE [LARGE SCALE GENOMIC DNA]</scope>
    <source>
        <tissue evidence="1">Muscle</tissue>
    </source>
</reference>
<feature type="non-terminal residue" evidence="1">
    <location>
        <position position="1"/>
    </location>
</feature>
<name>A0A9X9Q698_GULGU</name>
<accession>A0A9X9Q698</accession>
<protein>
    <submittedName>
        <fullName evidence="1">Uncharacterized protein</fullName>
    </submittedName>
</protein>